<protein>
    <submittedName>
        <fullName evidence="2">Putative secreted protein</fullName>
    </submittedName>
</protein>
<dbReference type="Proteomes" id="UP000187464">
    <property type="component" value="Chromosome I"/>
</dbReference>
<dbReference type="STRING" id="1642647.PSM36_2955"/>
<keyword evidence="1" id="KW-0732">Signal</keyword>
<organism evidence="2 3">
    <name type="scientific">Proteiniphilum saccharofermentans</name>
    <dbReference type="NCBI Taxonomy" id="1642647"/>
    <lineage>
        <taxon>Bacteria</taxon>
        <taxon>Pseudomonadati</taxon>
        <taxon>Bacteroidota</taxon>
        <taxon>Bacteroidia</taxon>
        <taxon>Bacteroidales</taxon>
        <taxon>Dysgonomonadaceae</taxon>
        <taxon>Proteiniphilum</taxon>
    </lineage>
</organism>
<keyword evidence="3" id="KW-1185">Reference proteome</keyword>
<name>A0A1R3TDP7_9BACT</name>
<feature type="signal peptide" evidence="1">
    <location>
        <begin position="1"/>
        <end position="23"/>
    </location>
</feature>
<dbReference type="RefSeq" id="WP_076931532.1">
    <property type="nucleotide sequence ID" value="NZ_LT605205.1"/>
</dbReference>
<feature type="chain" id="PRO_5013340197" evidence="1">
    <location>
        <begin position="24"/>
        <end position="136"/>
    </location>
</feature>
<gene>
    <name evidence="2" type="ORF">PSM36_2955</name>
</gene>
<dbReference type="AlphaFoldDB" id="A0A1R3TDP7"/>
<sequence length="136" mass="14887">MKKTMWVFLLMTVCSVISFSLSAQSQTADKIELSRLGGTTRLASADNNSYGKLSTSPVVEAVNAQDVISISVQNYRGGAWVEIIGPREARQSYIEVYDMGFGVVNLSNLRAGQYTIRITLGSEVYTGTFRKGAYGR</sequence>
<proteinExistence type="predicted"/>
<evidence type="ECO:0000313" key="2">
    <source>
        <dbReference type="EMBL" id="SCD21744.1"/>
    </source>
</evidence>
<accession>A0A1R3TDP7</accession>
<evidence type="ECO:0000256" key="1">
    <source>
        <dbReference type="SAM" id="SignalP"/>
    </source>
</evidence>
<dbReference type="EMBL" id="LT605205">
    <property type="protein sequence ID" value="SCD21744.1"/>
    <property type="molecule type" value="Genomic_DNA"/>
</dbReference>
<dbReference type="KEGG" id="psac:PSM36_2955"/>
<reference evidence="2 3" key="1">
    <citation type="submission" date="2016-08" db="EMBL/GenBank/DDBJ databases">
        <authorList>
            <person name="Seilhamer J.J."/>
        </authorList>
    </citation>
    <scope>NUCLEOTIDE SEQUENCE [LARGE SCALE GENOMIC DNA]</scope>
    <source>
        <strain evidence="2">M3/6</strain>
    </source>
</reference>
<evidence type="ECO:0000313" key="3">
    <source>
        <dbReference type="Proteomes" id="UP000187464"/>
    </source>
</evidence>